<comment type="caution">
    <text evidence="5">The sequence shown here is derived from an EMBL/GenBank/DDBJ whole genome shotgun (WGS) entry which is preliminary data.</text>
</comment>
<dbReference type="Pfam" id="PF17481">
    <property type="entry name" value="Phage_sheath_domII"/>
    <property type="match status" value="1"/>
</dbReference>
<protein>
    <recommendedName>
        <fullName evidence="7">Tail sheath protein C-terminal domain-containing protein</fullName>
    </recommendedName>
</protein>
<dbReference type="Gene3D" id="2.60.40.4290">
    <property type="match status" value="1"/>
</dbReference>
<keyword evidence="6" id="KW-1185">Reference proteome</keyword>
<proteinExistence type="inferred from homology"/>
<feature type="domain" description="Tail sheath protein subtilisin-like" evidence="2">
    <location>
        <begin position="209"/>
        <end position="350"/>
    </location>
</feature>
<dbReference type="RefSeq" id="WP_010007798.1">
    <property type="nucleotide sequence ID" value="NZ_PUFI01000014.1"/>
</dbReference>
<evidence type="ECO:0000259" key="2">
    <source>
        <dbReference type="Pfam" id="PF04984"/>
    </source>
</evidence>
<evidence type="ECO:0008006" key="7">
    <source>
        <dbReference type="Google" id="ProtNLM"/>
    </source>
</evidence>
<gene>
    <name evidence="5" type="ORF">C5L23_000378</name>
</gene>
<dbReference type="Pfam" id="PF17482">
    <property type="entry name" value="Phage_sheath_1C"/>
    <property type="match status" value="1"/>
</dbReference>
<dbReference type="Pfam" id="PF04984">
    <property type="entry name" value="Phage_sheath_1"/>
    <property type="match status" value="1"/>
</dbReference>
<evidence type="ECO:0000259" key="3">
    <source>
        <dbReference type="Pfam" id="PF17481"/>
    </source>
</evidence>
<dbReference type="InterPro" id="IPR035089">
    <property type="entry name" value="Phage_sheath_subtilisin"/>
</dbReference>
<sequence length="458" mass="49046">MAGGNWTSQNKARPGAYVDVSSNSLTAAGSDTSRGVVFWIHSGSFGWGKNGVTEVGGGSDFKALFGVDINSNELAALNEILKGAPKSVLVFNSNAGNKATATSDVLPWVFTAKYAGEKGNSVKVSVYRDATDTTKLDVATFFGTELVNTQSVRNASELKSNAYLDVQATSASQGDDGRALIDAVSSTITLNLSGGTTVLSEDLLAEINHATETMNFNVLTAAGADKDANIHLMVYNTIKSLRENDGLKVTGVVPGSDNFDYDYEGISVVQNGVKLLNDNELPETVAAGYFAGVSAAADINESLTYRSYPGAVDVVPRFSNSDTEKALLAGKIVFTARRDGSVVIEQDINSHHTYSVSKNQYFRKNRVLRVLDEIANNTHDTYEKQFIGKVDNNPQGRDVFKANRITYLTGLQAQGAIQNFVPDDITVEPGADKDAVVMTLAVQPTDSMEKLYAKITVQ</sequence>
<comment type="similarity">
    <text evidence="1">Belongs to the myoviridae tail sheath protein family.</text>
</comment>
<dbReference type="Gene3D" id="3.30.1490.360">
    <property type="match status" value="1"/>
</dbReference>
<feature type="domain" description="Phage tail sheath protein-like beta-sandwich" evidence="3">
    <location>
        <begin position="94"/>
        <end position="196"/>
    </location>
</feature>
<dbReference type="AlphaFoldDB" id="A0A4R5N836"/>
<dbReference type="Proteomes" id="UP000295681">
    <property type="component" value="Unassembled WGS sequence"/>
</dbReference>
<name>A0A4R5N836_9LACO</name>
<dbReference type="STRING" id="907931.GCA_000165675_00971"/>
<accession>A0A4R5N836</accession>
<evidence type="ECO:0000256" key="1">
    <source>
        <dbReference type="ARBA" id="ARBA00008005"/>
    </source>
</evidence>
<evidence type="ECO:0000313" key="5">
    <source>
        <dbReference type="EMBL" id="TDG68072.1"/>
    </source>
</evidence>
<evidence type="ECO:0000259" key="4">
    <source>
        <dbReference type="Pfam" id="PF17482"/>
    </source>
</evidence>
<dbReference type="Gene3D" id="3.30.1370.220">
    <property type="match status" value="1"/>
</dbReference>
<dbReference type="Gene3D" id="3.30.360.90">
    <property type="match status" value="1"/>
</dbReference>
<dbReference type="InterPro" id="IPR035326">
    <property type="entry name" value="Beta_sandwich_Seath"/>
</dbReference>
<dbReference type="Gene3D" id="3.40.50.11790">
    <property type="match status" value="1"/>
</dbReference>
<dbReference type="EMBL" id="PUFI01000014">
    <property type="protein sequence ID" value="TDG68072.1"/>
    <property type="molecule type" value="Genomic_DNA"/>
</dbReference>
<reference evidence="5 6" key="1">
    <citation type="journal article" date="2019" name="Appl. Microbiol. Biotechnol.">
        <title>Uncovering carbohydrate metabolism through a genotype-phenotype association study of 56 lactic acid bacteria genomes.</title>
        <authorList>
            <person name="Buron-Moles G."/>
            <person name="Chailyan A."/>
            <person name="Dolejs I."/>
            <person name="Forster J."/>
            <person name="Miks M.H."/>
        </authorList>
    </citation>
    <scope>NUCLEOTIDE SEQUENCE [LARGE SCALE GENOMIC DNA]</scope>
    <source>
        <strain evidence="5 6">ATCC 700006</strain>
    </source>
</reference>
<organism evidence="5 6">
    <name type="scientific">Leuconostoc fallax</name>
    <dbReference type="NCBI Taxonomy" id="1251"/>
    <lineage>
        <taxon>Bacteria</taxon>
        <taxon>Bacillati</taxon>
        <taxon>Bacillota</taxon>
        <taxon>Bacilli</taxon>
        <taxon>Lactobacillales</taxon>
        <taxon>Lactobacillaceae</taxon>
        <taxon>Leuconostoc</taxon>
    </lineage>
</organism>
<feature type="domain" description="Tail sheath protein C-terminal" evidence="4">
    <location>
        <begin position="357"/>
        <end position="457"/>
    </location>
</feature>
<evidence type="ECO:0000313" key="6">
    <source>
        <dbReference type="Proteomes" id="UP000295681"/>
    </source>
</evidence>
<dbReference type="InterPro" id="IPR020287">
    <property type="entry name" value="Tail_sheath_C"/>
</dbReference>